<protein>
    <submittedName>
        <fullName evidence="1">Uncharacterized protein</fullName>
    </submittedName>
</protein>
<reference evidence="1 2" key="1">
    <citation type="submission" date="2018-02" db="EMBL/GenBank/DDBJ databases">
        <title>Novel Leptospira species isolated from soil and water in Japan.</title>
        <authorList>
            <person name="Nakao R."/>
            <person name="Masuzawa T."/>
        </authorList>
    </citation>
    <scope>NUCLEOTIDE SEQUENCE [LARGE SCALE GENOMIC DNA]</scope>
    <source>
        <strain evidence="1 2">E8</strain>
    </source>
</reference>
<keyword evidence="2" id="KW-1185">Reference proteome</keyword>
<organism evidence="1 2">
    <name type="scientific">Leptospira johnsonii</name>
    <dbReference type="NCBI Taxonomy" id="1917820"/>
    <lineage>
        <taxon>Bacteria</taxon>
        <taxon>Pseudomonadati</taxon>
        <taxon>Spirochaetota</taxon>
        <taxon>Spirochaetia</taxon>
        <taxon>Leptospirales</taxon>
        <taxon>Leptospiraceae</taxon>
        <taxon>Leptospira</taxon>
    </lineage>
</organism>
<gene>
    <name evidence="1" type="ORF">LPTSP1_37100</name>
</gene>
<dbReference type="RefSeq" id="WP_108930290.1">
    <property type="nucleotide sequence ID" value="NZ_BFAY01000013.1"/>
</dbReference>
<evidence type="ECO:0000313" key="1">
    <source>
        <dbReference type="EMBL" id="GBF40692.1"/>
    </source>
</evidence>
<comment type="caution">
    <text evidence="1">The sequence shown here is derived from an EMBL/GenBank/DDBJ whole genome shotgun (WGS) entry which is preliminary data.</text>
</comment>
<evidence type="ECO:0000313" key="2">
    <source>
        <dbReference type="Proteomes" id="UP000245076"/>
    </source>
</evidence>
<dbReference type="AlphaFoldDB" id="A0A2P2D7T3"/>
<sequence length="182" mass="18703">MSWISINVNTSESDNRISGFMQQDSTSQFSSQPGLVRVLEALSRGALNLEEPEGSDSTPYLIDIGNVRATATVTFTGLPTAAQAYTLANVAFTARASGAVNNEFNIGADAGATGDNLAAAINASTTEAINKVFRAESDGAGVVTVTCLVPGLVGLGIAASENLSNATITQFAGGDNGEQYIY</sequence>
<accession>A0A2P2D7T3</accession>
<proteinExistence type="predicted"/>
<name>A0A2P2D7T3_9LEPT</name>
<dbReference type="Proteomes" id="UP000245076">
    <property type="component" value="Unassembled WGS sequence"/>
</dbReference>
<dbReference type="EMBL" id="BFAY01000013">
    <property type="protein sequence ID" value="GBF40692.1"/>
    <property type="molecule type" value="Genomic_DNA"/>
</dbReference>